<protein>
    <submittedName>
        <fullName evidence="1">Uncharacterized protein</fullName>
    </submittedName>
</protein>
<sequence length="167" mass="18342">MLIMTGPMRELAERTKLDTVTEADLPPGAAEILTDGWVREPDGAWVLAALRRSYSGRRAAFDDLTGYEAAVNGRGVHDLDLPRGADRAALVLRRAYALSRAVLERARSIPDGPAITALITVSLSFTDDPEWVGNQTFWAQHEGEQPYVEIDDGFNAELLLSMSQSRT</sequence>
<dbReference type="Proteomes" id="UP000199622">
    <property type="component" value="Unassembled WGS sequence"/>
</dbReference>
<dbReference type="RefSeq" id="WP_091319022.1">
    <property type="nucleotide sequence ID" value="NZ_FNSO01000004.1"/>
</dbReference>
<dbReference type="AlphaFoldDB" id="A0A1H5DJ75"/>
<accession>A0A1H5DJ75</accession>
<proteinExistence type="predicted"/>
<gene>
    <name evidence="1" type="ORF">SAMN04489727_9404</name>
</gene>
<reference evidence="2" key="1">
    <citation type="submission" date="2016-10" db="EMBL/GenBank/DDBJ databases">
        <authorList>
            <person name="Varghese N."/>
            <person name="Submissions S."/>
        </authorList>
    </citation>
    <scope>NUCLEOTIDE SEQUENCE [LARGE SCALE GENOMIC DNA]</scope>
    <source>
        <strain evidence="2">DSM 44544</strain>
    </source>
</reference>
<dbReference type="OrthoDB" id="3472365at2"/>
<evidence type="ECO:0000313" key="2">
    <source>
        <dbReference type="Proteomes" id="UP000199622"/>
    </source>
</evidence>
<keyword evidence="2" id="KW-1185">Reference proteome</keyword>
<dbReference type="EMBL" id="FNSO01000004">
    <property type="protein sequence ID" value="SED78872.1"/>
    <property type="molecule type" value="Genomic_DNA"/>
</dbReference>
<organism evidence="1 2">
    <name type="scientific">Amycolatopsis tolypomycina</name>
    <dbReference type="NCBI Taxonomy" id="208445"/>
    <lineage>
        <taxon>Bacteria</taxon>
        <taxon>Bacillati</taxon>
        <taxon>Actinomycetota</taxon>
        <taxon>Actinomycetes</taxon>
        <taxon>Pseudonocardiales</taxon>
        <taxon>Pseudonocardiaceae</taxon>
        <taxon>Amycolatopsis</taxon>
    </lineage>
</organism>
<name>A0A1H5DJ75_9PSEU</name>
<evidence type="ECO:0000313" key="1">
    <source>
        <dbReference type="EMBL" id="SED78872.1"/>
    </source>
</evidence>